<organism evidence="3 4">
    <name type="scientific">Mycena belliarum</name>
    <dbReference type="NCBI Taxonomy" id="1033014"/>
    <lineage>
        <taxon>Eukaryota</taxon>
        <taxon>Fungi</taxon>
        <taxon>Dikarya</taxon>
        <taxon>Basidiomycota</taxon>
        <taxon>Agaricomycotina</taxon>
        <taxon>Agaricomycetes</taxon>
        <taxon>Agaricomycetidae</taxon>
        <taxon>Agaricales</taxon>
        <taxon>Marasmiineae</taxon>
        <taxon>Mycenaceae</taxon>
        <taxon>Mycena</taxon>
    </lineage>
</organism>
<feature type="transmembrane region" description="Helical" evidence="2">
    <location>
        <begin position="253"/>
        <end position="273"/>
    </location>
</feature>
<evidence type="ECO:0000313" key="3">
    <source>
        <dbReference type="EMBL" id="KAJ7074891.1"/>
    </source>
</evidence>
<gene>
    <name evidence="3" type="ORF">B0H15DRAFT_868446</name>
</gene>
<evidence type="ECO:0000313" key="4">
    <source>
        <dbReference type="Proteomes" id="UP001222325"/>
    </source>
</evidence>
<keyword evidence="2" id="KW-1133">Transmembrane helix</keyword>
<keyword evidence="2" id="KW-0472">Membrane</keyword>
<feature type="compositionally biased region" description="Polar residues" evidence="1">
    <location>
        <begin position="96"/>
        <end position="108"/>
    </location>
</feature>
<feature type="transmembrane region" description="Helical" evidence="2">
    <location>
        <begin position="147"/>
        <end position="166"/>
    </location>
</feature>
<accession>A0AAD6TTH2</accession>
<dbReference type="Proteomes" id="UP001222325">
    <property type="component" value="Unassembled WGS sequence"/>
</dbReference>
<dbReference type="AlphaFoldDB" id="A0AAD6TTH2"/>
<reference evidence="3" key="1">
    <citation type="submission" date="2023-03" db="EMBL/GenBank/DDBJ databases">
        <title>Massive genome expansion in bonnet fungi (Mycena s.s.) driven by repeated elements and novel gene families across ecological guilds.</title>
        <authorList>
            <consortium name="Lawrence Berkeley National Laboratory"/>
            <person name="Harder C.B."/>
            <person name="Miyauchi S."/>
            <person name="Viragh M."/>
            <person name="Kuo A."/>
            <person name="Thoen E."/>
            <person name="Andreopoulos B."/>
            <person name="Lu D."/>
            <person name="Skrede I."/>
            <person name="Drula E."/>
            <person name="Henrissat B."/>
            <person name="Morin E."/>
            <person name="Kohler A."/>
            <person name="Barry K."/>
            <person name="LaButti K."/>
            <person name="Morin E."/>
            <person name="Salamov A."/>
            <person name="Lipzen A."/>
            <person name="Mereny Z."/>
            <person name="Hegedus B."/>
            <person name="Baldrian P."/>
            <person name="Stursova M."/>
            <person name="Weitz H."/>
            <person name="Taylor A."/>
            <person name="Grigoriev I.V."/>
            <person name="Nagy L.G."/>
            <person name="Martin F."/>
            <person name="Kauserud H."/>
        </authorList>
    </citation>
    <scope>NUCLEOTIDE SEQUENCE</scope>
    <source>
        <strain evidence="3">CBHHK173m</strain>
    </source>
</reference>
<sequence>MSIGIHAGTCLLYYPSSHQHGSPSDNCSRTMCIRVFIGTPTWLCIPTSLSAMSETKNSVGSSTAVEIHVQVPRQTIDKADNHEAASTLTISTLKYRSSGQRTATSQLESGRPDRDTVPPGLFRRFLPSELFCKILEGVNLILQLGSLLFWVFVVLLSAVCTNIFLFRRPLAYASQLEPILEQRRKCGDDARLSLCSRRSPLPNSVVEFGGSWQRYLGDKKKEWVWFAWLAGFLSAFVLVTLQISDKSDLATRVLAYMTFIAMLFSVMVNQYLFPCYLDSERANDIHYAYHLLECADAEISSTWNIHMLLSMSNVSTWW</sequence>
<evidence type="ECO:0000256" key="2">
    <source>
        <dbReference type="SAM" id="Phobius"/>
    </source>
</evidence>
<keyword evidence="4" id="KW-1185">Reference proteome</keyword>
<comment type="caution">
    <text evidence="3">The sequence shown here is derived from an EMBL/GenBank/DDBJ whole genome shotgun (WGS) entry which is preliminary data.</text>
</comment>
<name>A0AAD6TTH2_9AGAR</name>
<feature type="transmembrane region" description="Helical" evidence="2">
    <location>
        <begin position="223"/>
        <end position="241"/>
    </location>
</feature>
<protein>
    <submittedName>
        <fullName evidence="3">Uncharacterized protein</fullName>
    </submittedName>
</protein>
<evidence type="ECO:0000256" key="1">
    <source>
        <dbReference type="SAM" id="MobiDB-lite"/>
    </source>
</evidence>
<dbReference type="EMBL" id="JARJCN010000108">
    <property type="protein sequence ID" value="KAJ7074891.1"/>
    <property type="molecule type" value="Genomic_DNA"/>
</dbReference>
<keyword evidence="2" id="KW-0812">Transmembrane</keyword>
<feature type="region of interest" description="Disordered" evidence="1">
    <location>
        <begin position="96"/>
        <end position="115"/>
    </location>
</feature>
<proteinExistence type="predicted"/>